<evidence type="ECO:0000313" key="4">
    <source>
        <dbReference type="EMBL" id="PIK48107.1"/>
    </source>
</evidence>
<dbReference type="GO" id="GO:0005814">
    <property type="term" value="C:centriole"/>
    <property type="evidence" value="ECO:0007669"/>
    <property type="project" value="TreeGrafter"/>
</dbReference>
<dbReference type="GO" id="GO:0061511">
    <property type="term" value="P:centriole elongation"/>
    <property type="evidence" value="ECO:0007669"/>
    <property type="project" value="TreeGrafter"/>
</dbReference>
<gene>
    <name evidence="4" type="ORF">BSL78_15033</name>
</gene>
<feature type="compositionally biased region" description="Basic and acidic residues" evidence="2">
    <location>
        <begin position="309"/>
        <end position="331"/>
    </location>
</feature>
<accession>A0A2G8KJF8</accession>
<dbReference type="GO" id="GO:0005813">
    <property type="term" value="C:centrosome"/>
    <property type="evidence" value="ECO:0007669"/>
    <property type="project" value="TreeGrafter"/>
</dbReference>
<evidence type="ECO:0000256" key="1">
    <source>
        <dbReference type="ARBA" id="ARBA00005627"/>
    </source>
</evidence>
<feature type="compositionally biased region" description="Polar residues" evidence="2">
    <location>
        <begin position="10"/>
        <end position="21"/>
    </location>
</feature>
<feature type="region of interest" description="Disordered" evidence="2">
    <location>
        <begin position="288"/>
        <end position="383"/>
    </location>
</feature>
<sequence length="415" mass="45491">MMQSDELPPSMSSPLCRQQAPSPRDSSDRQLASAMDQDGATSMHFGGDEYTEAGQHDKETSPSLADGEDDYDDDDPPIKSTMSSSLKSFEELLEEKLLLESGPEQVPQQRISDKPKHTFLKRGEGLARFGKMKVPSPRTKKKKKQEGSLKLKKNGIDSFEGRNKNEIQNAAPLGNSNGNNVSKAIDGNDVFKKPTGRAPVSVRKERLLPSRGNSAHQENEAGSISPSVQTPDSKDGEMDKSIGMVRWEKKKELEEEDLAEFEMLEQAADDNASFSSENSLVMFVASPLSKTRLPTLHSVDAAEDATEESGDRSGDDKMPLEHAHQDVHDSPSSDSSSNGSDLNETLKEDTEGGRRPTAKRKVTKGRSMNSNSGAVKDRPLTIEQKRTEFEEYLRKGEGAISSSGFAGHSYEQSIK</sequence>
<dbReference type="PANTHER" id="PTHR10331">
    <property type="entry name" value="T COMPLEX PROTEIN 10"/>
    <property type="match status" value="1"/>
</dbReference>
<evidence type="ECO:0000313" key="5">
    <source>
        <dbReference type="Proteomes" id="UP000230750"/>
    </source>
</evidence>
<reference evidence="4 5" key="1">
    <citation type="journal article" date="2017" name="PLoS Biol.">
        <title>The sea cucumber genome provides insights into morphological evolution and visceral regeneration.</title>
        <authorList>
            <person name="Zhang X."/>
            <person name="Sun L."/>
            <person name="Yuan J."/>
            <person name="Sun Y."/>
            <person name="Gao Y."/>
            <person name="Zhang L."/>
            <person name="Li S."/>
            <person name="Dai H."/>
            <person name="Hamel J.F."/>
            <person name="Liu C."/>
            <person name="Yu Y."/>
            <person name="Liu S."/>
            <person name="Lin W."/>
            <person name="Guo K."/>
            <person name="Jin S."/>
            <person name="Xu P."/>
            <person name="Storey K.B."/>
            <person name="Huan P."/>
            <person name="Zhang T."/>
            <person name="Zhou Y."/>
            <person name="Zhang J."/>
            <person name="Lin C."/>
            <person name="Li X."/>
            <person name="Xing L."/>
            <person name="Huo D."/>
            <person name="Sun M."/>
            <person name="Wang L."/>
            <person name="Mercier A."/>
            <person name="Li F."/>
            <person name="Yang H."/>
            <person name="Xiang J."/>
        </authorList>
    </citation>
    <scope>NUCLEOTIDE SEQUENCE [LARGE SCALE GENOMIC DNA]</scope>
    <source>
        <strain evidence="4">Shaxun</strain>
        <tissue evidence="4">Muscle</tissue>
    </source>
</reference>
<dbReference type="PANTHER" id="PTHR10331:SF6">
    <property type="entry name" value="SPINDLE ASSEMBLY ABNORMAL 4"/>
    <property type="match status" value="1"/>
</dbReference>
<evidence type="ECO:0000256" key="2">
    <source>
        <dbReference type="SAM" id="MobiDB-lite"/>
    </source>
</evidence>
<proteinExistence type="inferred from homology"/>
<feature type="compositionally biased region" description="Polar residues" evidence="2">
    <location>
        <begin position="211"/>
        <end position="231"/>
    </location>
</feature>
<dbReference type="AlphaFoldDB" id="A0A2G8KJF8"/>
<feature type="compositionally biased region" description="Basic and acidic residues" evidence="2">
    <location>
        <begin position="232"/>
        <end position="243"/>
    </location>
</feature>
<dbReference type="Proteomes" id="UP000230750">
    <property type="component" value="Unassembled WGS sequence"/>
</dbReference>
<comment type="caution">
    <text evidence="4">The sequence shown here is derived from an EMBL/GenBank/DDBJ whole genome shotgun (WGS) entry which is preliminary data.</text>
</comment>
<feature type="region of interest" description="Disordered" evidence="2">
    <location>
        <begin position="396"/>
        <end position="415"/>
    </location>
</feature>
<feature type="domain" description="CENPJ tubulin-binding region" evidence="3">
    <location>
        <begin position="74"/>
        <end position="130"/>
    </location>
</feature>
<feature type="region of interest" description="Disordered" evidence="2">
    <location>
        <begin position="129"/>
        <end position="243"/>
    </location>
</feature>
<protein>
    <recommendedName>
        <fullName evidence="3">CENPJ tubulin-binding region domain-containing protein</fullName>
    </recommendedName>
</protein>
<feature type="region of interest" description="Disordered" evidence="2">
    <location>
        <begin position="1"/>
        <end position="86"/>
    </location>
</feature>
<dbReference type="Pfam" id="PF25779">
    <property type="entry name" value="Tubulin-bind_CPAP"/>
    <property type="match status" value="1"/>
</dbReference>
<keyword evidence="5" id="KW-1185">Reference proteome</keyword>
<feature type="compositionally biased region" description="Polar residues" evidence="2">
    <location>
        <begin position="400"/>
        <end position="415"/>
    </location>
</feature>
<feature type="compositionally biased region" description="Acidic residues" evidence="2">
    <location>
        <begin position="66"/>
        <end position="75"/>
    </location>
</feature>
<feature type="compositionally biased region" description="Basic and acidic residues" evidence="2">
    <location>
        <begin position="344"/>
        <end position="354"/>
    </location>
</feature>
<name>A0A2G8KJF8_STIJA</name>
<dbReference type="EMBL" id="MRZV01000540">
    <property type="protein sequence ID" value="PIK48107.1"/>
    <property type="molecule type" value="Genomic_DNA"/>
</dbReference>
<dbReference type="GO" id="GO:0060271">
    <property type="term" value="P:cilium assembly"/>
    <property type="evidence" value="ECO:0007669"/>
    <property type="project" value="TreeGrafter"/>
</dbReference>
<evidence type="ECO:0000259" key="3">
    <source>
        <dbReference type="Pfam" id="PF25779"/>
    </source>
</evidence>
<feature type="compositionally biased region" description="Low complexity" evidence="2">
    <location>
        <begin position="332"/>
        <end position="341"/>
    </location>
</feature>
<dbReference type="InterPro" id="IPR026581">
    <property type="entry name" value="TCP10L/CENPJ"/>
</dbReference>
<dbReference type="GO" id="GO:0015631">
    <property type="term" value="F:tubulin binding"/>
    <property type="evidence" value="ECO:0007669"/>
    <property type="project" value="TreeGrafter"/>
</dbReference>
<organism evidence="4 5">
    <name type="scientific">Stichopus japonicus</name>
    <name type="common">Sea cucumber</name>
    <dbReference type="NCBI Taxonomy" id="307972"/>
    <lineage>
        <taxon>Eukaryota</taxon>
        <taxon>Metazoa</taxon>
        <taxon>Echinodermata</taxon>
        <taxon>Eleutherozoa</taxon>
        <taxon>Echinozoa</taxon>
        <taxon>Holothuroidea</taxon>
        <taxon>Aspidochirotacea</taxon>
        <taxon>Aspidochirotida</taxon>
        <taxon>Stichopodidae</taxon>
        <taxon>Apostichopus</taxon>
    </lineage>
</organism>
<comment type="similarity">
    <text evidence="1">Belongs to the TCP10 family.</text>
</comment>
<dbReference type="InterPro" id="IPR058029">
    <property type="entry name" value="Tubulin-bd_CENPJ"/>
</dbReference>